<dbReference type="Proteomes" id="UP000325081">
    <property type="component" value="Unassembled WGS sequence"/>
</dbReference>
<dbReference type="AlphaFoldDB" id="A0A5A7QBT9"/>
<evidence type="ECO:0000313" key="3">
    <source>
        <dbReference type="Proteomes" id="UP000325081"/>
    </source>
</evidence>
<dbReference type="EMBL" id="BKCP01006339">
    <property type="protein sequence ID" value="GER42448.1"/>
    <property type="molecule type" value="Genomic_DNA"/>
</dbReference>
<name>A0A5A7QBT9_STRAF</name>
<keyword evidence="3" id="KW-1185">Reference proteome</keyword>
<evidence type="ECO:0000256" key="1">
    <source>
        <dbReference type="SAM" id="Phobius"/>
    </source>
</evidence>
<sequence>MQFQHWIDICALTTPLDSYSMIREMPVVAEFLGFRSQEDEFLRAGSTVTSERSKVAVKEELLILSRDRREIIVFKEFLLAQLDAWALAVLLLLLFICAIICAKKESVRALKE</sequence>
<organism evidence="2 3">
    <name type="scientific">Striga asiatica</name>
    <name type="common">Asiatic witchweed</name>
    <name type="synonym">Buchnera asiatica</name>
    <dbReference type="NCBI Taxonomy" id="4170"/>
    <lineage>
        <taxon>Eukaryota</taxon>
        <taxon>Viridiplantae</taxon>
        <taxon>Streptophyta</taxon>
        <taxon>Embryophyta</taxon>
        <taxon>Tracheophyta</taxon>
        <taxon>Spermatophyta</taxon>
        <taxon>Magnoliopsida</taxon>
        <taxon>eudicotyledons</taxon>
        <taxon>Gunneridae</taxon>
        <taxon>Pentapetalae</taxon>
        <taxon>asterids</taxon>
        <taxon>lamiids</taxon>
        <taxon>Lamiales</taxon>
        <taxon>Orobanchaceae</taxon>
        <taxon>Buchnereae</taxon>
        <taxon>Striga</taxon>
    </lineage>
</organism>
<protein>
    <submittedName>
        <fullName evidence="2">Microcin H47 secretion protein</fullName>
    </submittedName>
</protein>
<proteinExistence type="predicted"/>
<reference evidence="3" key="1">
    <citation type="journal article" date="2019" name="Curr. Biol.">
        <title>Genome Sequence of Striga asiatica Provides Insight into the Evolution of Plant Parasitism.</title>
        <authorList>
            <person name="Yoshida S."/>
            <person name="Kim S."/>
            <person name="Wafula E.K."/>
            <person name="Tanskanen J."/>
            <person name="Kim Y.M."/>
            <person name="Honaas L."/>
            <person name="Yang Z."/>
            <person name="Spallek T."/>
            <person name="Conn C.E."/>
            <person name="Ichihashi Y."/>
            <person name="Cheong K."/>
            <person name="Cui S."/>
            <person name="Der J.P."/>
            <person name="Gundlach H."/>
            <person name="Jiao Y."/>
            <person name="Hori C."/>
            <person name="Ishida J.K."/>
            <person name="Kasahara H."/>
            <person name="Kiba T."/>
            <person name="Kim M.S."/>
            <person name="Koo N."/>
            <person name="Laohavisit A."/>
            <person name="Lee Y.H."/>
            <person name="Lumba S."/>
            <person name="McCourt P."/>
            <person name="Mortimer J.C."/>
            <person name="Mutuku J.M."/>
            <person name="Nomura T."/>
            <person name="Sasaki-Sekimoto Y."/>
            <person name="Seto Y."/>
            <person name="Wang Y."/>
            <person name="Wakatake T."/>
            <person name="Sakakibara H."/>
            <person name="Demura T."/>
            <person name="Yamaguchi S."/>
            <person name="Yoneyama K."/>
            <person name="Manabe R.I."/>
            <person name="Nelson D.C."/>
            <person name="Schulman A.H."/>
            <person name="Timko M.P."/>
            <person name="dePamphilis C.W."/>
            <person name="Choi D."/>
            <person name="Shirasu K."/>
        </authorList>
    </citation>
    <scope>NUCLEOTIDE SEQUENCE [LARGE SCALE GENOMIC DNA]</scope>
    <source>
        <strain evidence="3">cv. UVA1</strain>
    </source>
</reference>
<keyword evidence="1" id="KW-0812">Transmembrane</keyword>
<keyword evidence="1" id="KW-1133">Transmembrane helix</keyword>
<accession>A0A5A7QBT9</accession>
<keyword evidence="1" id="KW-0472">Membrane</keyword>
<gene>
    <name evidence="2" type="ORF">STAS_19233</name>
</gene>
<comment type="caution">
    <text evidence="2">The sequence shown here is derived from an EMBL/GenBank/DDBJ whole genome shotgun (WGS) entry which is preliminary data.</text>
</comment>
<evidence type="ECO:0000313" key="2">
    <source>
        <dbReference type="EMBL" id="GER42448.1"/>
    </source>
</evidence>
<feature type="transmembrane region" description="Helical" evidence="1">
    <location>
        <begin position="84"/>
        <end position="102"/>
    </location>
</feature>